<accession>A0A365XXR9</accession>
<name>A0A365XXR9_9BACT</name>
<reference evidence="2 3" key="1">
    <citation type="submission" date="2018-05" db="EMBL/GenBank/DDBJ databases">
        <title>Chitinophaga sp. K3CV102501T nov., isolated from isolated from a monsoon evergreen broad-leaved forest soil.</title>
        <authorList>
            <person name="Lv Y."/>
        </authorList>
    </citation>
    <scope>NUCLEOTIDE SEQUENCE [LARGE SCALE GENOMIC DNA]</scope>
    <source>
        <strain evidence="2 3">GDMCC 1.1325</strain>
    </source>
</reference>
<keyword evidence="3" id="KW-1185">Reference proteome</keyword>
<gene>
    <name evidence="2" type="ORF">DF182_00715</name>
</gene>
<proteinExistence type="predicted"/>
<evidence type="ECO:0000313" key="3">
    <source>
        <dbReference type="Proteomes" id="UP000253410"/>
    </source>
</evidence>
<feature type="coiled-coil region" evidence="1">
    <location>
        <begin position="599"/>
        <end position="681"/>
    </location>
</feature>
<evidence type="ECO:0008006" key="4">
    <source>
        <dbReference type="Google" id="ProtNLM"/>
    </source>
</evidence>
<evidence type="ECO:0000256" key="1">
    <source>
        <dbReference type="SAM" id="Coils"/>
    </source>
</evidence>
<dbReference type="EMBL" id="QFFJ01000001">
    <property type="protein sequence ID" value="RBL91179.1"/>
    <property type="molecule type" value="Genomic_DNA"/>
</dbReference>
<dbReference type="AlphaFoldDB" id="A0A365XXR9"/>
<dbReference type="Proteomes" id="UP000253410">
    <property type="component" value="Unassembled WGS sequence"/>
</dbReference>
<keyword evidence="1" id="KW-0175">Coiled coil</keyword>
<sequence length="1037" mass="119390">MLKHYNQDYLLHSLRTDFTGANGVGKSIIADLFQIVFIGDPKYVKFATEGVDKKKRRVENLPYESGVGYVFFNVELAEGRFIALGAAIFSQGHQPIKTFIITSSINLDKDKLENYTFGKDELLYSNDLLGANGHPYTPDDLARVLPDSHRLYMHYFSSREEKNEYYGWLYMNEILPINLVKEGNLRAFAKVIQSFSKSKALNIDNSYSLIEYLFEEDEVEISQEYNNQEQAIAKLLHQFKLTKGQISDISTKQAVLKRLKQYNTEKDDTGLKLDIARYTEVLHKRKIACNELMKIGKMVASQQQKWTFLKGRTDKYTRLERLAETLANAEYKKLSNLTSLPTLFSCLDDLKEQQQRILGIDTTGLMVQIMPDNVTELLAKDASEYERSIENSREVLMRYATVESMEKTKIKQDTWLRSREREVEAAEKELLQFQYIIEQVEGNNILLNALSTSSGLTKAQQAVAVYLRDVSLSKPQHPKAGMRYTTSKSLLEELEISPDDTNAGWWIKMGSLFEFVPETSELIPGFDFEKINSIDELKQLLNARLVECQQKKYRLQSIANGVLPEGFVEYRYDIDLSDATKLKTHVYAAALCAIVNFKAIDLRNQISEEEEKIKKAKQDFDITLEGMEYDLLRKQLDENYQRLRKRYEKLKSGNNTEKAAIDTLNDNLPLLRQNYEQLSETLRVLNDSHADLHQDFLDKHPGQPVPEPDLNIPWSINLTVLEKAYQDAASTYTNEYNQVVGQFEETKQSRDIRVHEQIRNNAYSFDILEQALLGRKIRTLDDVTGHLETLNAELLSIADDLLGNLVKVFGKTESYFDRYKELVQSLNDFFKGKLISGRFYFQIDFNPAPKMDIKWIEHLRKLSLNLGDVGEFEDVKPDHIIEELYMKYSGNKSRVSLTDLLNPKRYFQLKGKLTDERHRETSGSTGESYTALALLGIARLSVVQDGDRPGLRFIILEESATLDNVNFGLFPEIAKQYGYQIITMTPKPYAVGDDGGWYIHQLIPGKSNQDINYPKIMSYFRTNRMQMDLSSFLKNKN</sequence>
<evidence type="ECO:0000313" key="2">
    <source>
        <dbReference type="EMBL" id="RBL91179.1"/>
    </source>
</evidence>
<dbReference type="Gene3D" id="3.40.1140.10">
    <property type="match status" value="1"/>
</dbReference>
<comment type="caution">
    <text evidence="2">The sequence shown here is derived from an EMBL/GenBank/DDBJ whole genome shotgun (WGS) entry which is preliminary data.</text>
</comment>
<organism evidence="2 3">
    <name type="scientific">Chitinophaga flava</name>
    <dbReference type="NCBI Taxonomy" id="2259036"/>
    <lineage>
        <taxon>Bacteria</taxon>
        <taxon>Pseudomonadati</taxon>
        <taxon>Bacteroidota</taxon>
        <taxon>Chitinophagia</taxon>
        <taxon>Chitinophagales</taxon>
        <taxon>Chitinophagaceae</taxon>
        <taxon>Chitinophaga</taxon>
    </lineage>
</organism>
<protein>
    <recommendedName>
        <fullName evidence="4">MukB N-terminal domain-containing protein</fullName>
    </recommendedName>
</protein>